<evidence type="ECO:0000256" key="1">
    <source>
        <dbReference type="SAM" id="MobiDB-lite"/>
    </source>
</evidence>
<dbReference type="AlphaFoldDB" id="A0AAV7LM83"/>
<name>A0AAV7LM83_PLEWA</name>
<comment type="caution">
    <text evidence="2">The sequence shown here is derived from an EMBL/GenBank/DDBJ whole genome shotgun (WGS) entry which is preliminary data.</text>
</comment>
<dbReference type="Proteomes" id="UP001066276">
    <property type="component" value="Chromosome 11"/>
</dbReference>
<protein>
    <submittedName>
        <fullName evidence="2">Uncharacterized protein</fullName>
    </submittedName>
</protein>
<reference evidence="2" key="1">
    <citation type="journal article" date="2022" name="bioRxiv">
        <title>Sequencing and chromosome-scale assembly of the giantPleurodeles waltlgenome.</title>
        <authorList>
            <person name="Brown T."/>
            <person name="Elewa A."/>
            <person name="Iarovenko S."/>
            <person name="Subramanian E."/>
            <person name="Araus A.J."/>
            <person name="Petzold A."/>
            <person name="Susuki M."/>
            <person name="Suzuki K.-i.T."/>
            <person name="Hayashi T."/>
            <person name="Toyoda A."/>
            <person name="Oliveira C."/>
            <person name="Osipova E."/>
            <person name="Leigh N.D."/>
            <person name="Simon A."/>
            <person name="Yun M.H."/>
        </authorList>
    </citation>
    <scope>NUCLEOTIDE SEQUENCE</scope>
    <source>
        <strain evidence="2">20211129_DDA</strain>
        <tissue evidence="2">Liver</tissue>
    </source>
</reference>
<sequence>MDAFGATRPRSRAEAPKGSRSAFAIGADTITLTRYRARTIPSNFRYLANFPDSKYGAKMNTSEPDGGKETI</sequence>
<proteinExistence type="predicted"/>
<feature type="region of interest" description="Disordered" evidence="1">
    <location>
        <begin position="1"/>
        <end position="20"/>
    </location>
</feature>
<keyword evidence="3" id="KW-1185">Reference proteome</keyword>
<dbReference type="EMBL" id="JANPWB010000015">
    <property type="protein sequence ID" value="KAJ1091579.1"/>
    <property type="molecule type" value="Genomic_DNA"/>
</dbReference>
<evidence type="ECO:0000313" key="3">
    <source>
        <dbReference type="Proteomes" id="UP001066276"/>
    </source>
</evidence>
<gene>
    <name evidence="2" type="ORF">NDU88_004698</name>
</gene>
<organism evidence="2 3">
    <name type="scientific">Pleurodeles waltl</name>
    <name type="common">Iberian ribbed newt</name>
    <dbReference type="NCBI Taxonomy" id="8319"/>
    <lineage>
        <taxon>Eukaryota</taxon>
        <taxon>Metazoa</taxon>
        <taxon>Chordata</taxon>
        <taxon>Craniata</taxon>
        <taxon>Vertebrata</taxon>
        <taxon>Euteleostomi</taxon>
        <taxon>Amphibia</taxon>
        <taxon>Batrachia</taxon>
        <taxon>Caudata</taxon>
        <taxon>Salamandroidea</taxon>
        <taxon>Salamandridae</taxon>
        <taxon>Pleurodelinae</taxon>
        <taxon>Pleurodeles</taxon>
    </lineage>
</organism>
<evidence type="ECO:0000313" key="2">
    <source>
        <dbReference type="EMBL" id="KAJ1091579.1"/>
    </source>
</evidence>
<accession>A0AAV7LM83</accession>